<dbReference type="AlphaFoldDB" id="A0A8T0XEU8"/>
<dbReference type="InterPro" id="IPR032675">
    <property type="entry name" value="LRR_dom_sf"/>
</dbReference>
<dbReference type="CDD" id="cd22160">
    <property type="entry name" value="F-box_AtFBL13-like"/>
    <property type="match status" value="1"/>
</dbReference>
<dbReference type="EMBL" id="CM029037">
    <property type="protein sequence ID" value="KAG2657737.1"/>
    <property type="molecule type" value="Genomic_DNA"/>
</dbReference>
<evidence type="ECO:0000259" key="1">
    <source>
        <dbReference type="Pfam" id="PF00646"/>
    </source>
</evidence>
<dbReference type="SUPFAM" id="SSF81383">
    <property type="entry name" value="F-box domain"/>
    <property type="match status" value="1"/>
</dbReference>
<dbReference type="InterPro" id="IPR053197">
    <property type="entry name" value="F-box_SCFL_complex_component"/>
</dbReference>
<accession>A0A8T0XEU8</accession>
<evidence type="ECO:0000313" key="3">
    <source>
        <dbReference type="Proteomes" id="UP000823388"/>
    </source>
</evidence>
<reference evidence="2" key="1">
    <citation type="submission" date="2020-05" db="EMBL/GenBank/DDBJ databases">
        <title>WGS assembly of Panicum virgatum.</title>
        <authorList>
            <person name="Lovell J.T."/>
            <person name="Jenkins J."/>
            <person name="Shu S."/>
            <person name="Juenger T.E."/>
            <person name="Schmutz J."/>
        </authorList>
    </citation>
    <scope>NUCLEOTIDE SEQUENCE</scope>
    <source>
        <strain evidence="2">AP13</strain>
    </source>
</reference>
<dbReference type="SUPFAM" id="SSF52047">
    <property type="entry name" value="RNI-like"/>
    <property type="match status" value="1"/>
</dbReference>
<sequence>MPPWKRGKNAPAASGRDGFDALPDGVLEHILGFLPAPEAVGTCVLARRWRHLWKSATGLRIRCTGDDSSDEEEVEWAGLMKRQGFVDHLMGLRGRAPLESFELVFCRFHYDEDMDCLNRWVEHAVKCQVRMLRIENIDQHHFGQLEDQPLVSPYLARLEIVGLALETNFNDLSSCPSLEHLEITDCNFFSAQKISSQSLKHLIVSNSILGSHKVAVHFCVPSLVSLHLEGHFSKAPVFRSMPSLEDAFVRVAHRHKAENLALVFVPITFTFNMEMKHCPTFRKLKSLLLNDFWCVPPDFHALTWMLKHSPVLQKLTLQLSEGPQHKLGIKGRRNPSEISAAILGNLKIVEVKCEVVDERVFKILKFLATLGIHKLTSNTLHMHETKNVMIEILSSIEKS</sequence>
<dbReference type="InterPro" id="IPR001810">
    <property type="entry name" value="F-box_dom"/>
</dbReference>
<feature type="domain" description="F-box" evidence="1">
    <location>
        <begin position="21"/>
        <end position="55"/>
    </location>
</feature>
<protein>
    <recommendedName>
        <fullName evidence="1">F-box domain-containing protein</fullName>
    </recommendedName>
</protein>
<dbReference type="InterPro" id="IPR036047">
    <property type="entry name" value="F-box-like_dom_sf"/>
</dbReference>
<dbReference type="PANTHER" id="PTHR34223:SF107">
    <property type="entry name" value="F-BOX DOMAIN-CONTAINING PROTEIN"/>
    <property type="match status" value="1"/>
</dbReference>
<proteinExistence type="predicted"/>
<comment type="caution">
    <text evidence="2">The sequence shown here is derived from an EMBL/GenBank/DDBJ whole genome shotgun (WGS) entry which is preliminary data.</text>
</comment>
<dbReference type="Gene3D" id="1.20.1280.50">
    <property type="match status" value="1"/>
</dbReference>
<dbReference type="Proteomes" id="UP000823388">
    <property type="component" value="Chromosome 1K"/>
</dbReference>
<keyword evidence="3" id="KW-1185">Reference proteome</keyword>
<dbReference type="PANTHER" id="PTHR34223">
    <property type="entry name" value="OS11G0201299 PROTEIN"/>
    <property type="match status" value="1"/>
</dbReference>
<dbReference type="InterPro" id="IPR053781">
    <property type="entry name" value="F-box_AtFBL13-like"/>
</dbReference>
<gene>
    <name evidence="2" type="ORF">PVAP13_1KG158400</name>
</gene>
<organism evidence="2 3">
    <name type="scientific">Panicum virgatum</name>
    <name type="common">Blackwell switchgrass</name>
    <dbReference type="NCBI Taxonomy" id="38727"/>
    <lineage>
        <taxon>Eukaryota</taxon>
        <taxon>Viridiplantae</taxon>
        <taxon>Streptophyta</taxon>
        <taxon>Embryophyta</taxon>
        <taxon>Tracheophyta</taxon>
        <taxon>Spermatophyta</taxon>
        <taxon>Magnoliopsida</taxon>
        <taxon>Liliopsida</taxon>
        <taxon>Poales</taxon>
        <taxon>Poaceae</taxon>
        <taxon>PACMAD clade</taxon>
        <taxon>Panicoideae</taxon>
        <taxon>Panicodae</taxon>
        <taxon>Paniceae</taxon>
        <taxon>Panicinae</taxon>
        <taxon>Panicum</taxon>
        <taxon>Panicum sect. Hiantes</taxon>
    </lineage>
</organism>
<dbReference type="Gene3D" id="3.80.10.10">
    <property type="entry name" value="Ribonuclease Inhibitor"/>
    <property type="match status" value="1"/>
</dbReference>
<evidence type="ECO:0000313" key="2">
    <source>
        <dbReference type="EMBL" id="KAG2657737.1"/>
    </source>
</evidence>
<dbReference type="Pfam" id="PF00646">
    <property type="entry name" value="F-box"/>
    <property type="match status" value="1"/>
</dbReference>
<name>A0A8T0XEU8_PANVG</name>